<feature type="region of interest" description="Disordered" evidence="1">
    <location>
        <begin position="31"/>
        <end position="70"/>
    </location>
</feature>
<gene>
    <name evidence="4" type="ORF">SAMN05216370_3480</name>
</gene>
<keyword evidence="5" id="KW-1185">Reference proteome</keyword>
<accession>A0AB37ZB36</accession>
<dbReference type="AlphaFoldDB" id="A0AB37ZB36"/>
<evidence type="ECO:0000256" key="1">
    <source>
        <dbReference type="SAM" id="MobiDB-lite"/>
    </source>
</evidence>
<name>A0AB37ZB36_9PSED</name>
<dbReference type="Proteomes" id="UP000242418">
    <property type="component" value="Unassembled WGS sequence"/>
</dbReference>
<dbReference type="InterPro" id="IPR025392">
    <property type="entry name" value="DUF4124"/>
</dbReference>
<dbReference type="RefSeq" id="WP_090254818.1">
    <property type="nucleotide sequence ID" value="NZ_FMTL01000003.1"/>
</dbReference>
<dbReference type="EMBL" id="FMTL01000003">
    <property type="protein sequence ID" value="SCW78110.1"/>
    <property type="molecule type" value="Genomic_DNA"/>
</dbReference>
<feature type="domain" description="DUF4124" evidence="3">
    <location>
        <begin position="7"/>
        <end position="60"/>
    </location>
</feature>
<reference evidence="4 5" key="1">
    <citation type="submission" date="2016-10" db="EMBL/GenBank/DDBJ databases">
        <authorList>
            <person name="Varghese N."/>
            <person name="Submissions S."/>
        </authorList>
    </citation>
    <scope>NUCLEOTIDE SEQUENCE [LARGE SCALE GENOMIC DNA]</scope>
    <source>
        <strain evidence="4 5">DSM 17833</strain>
    </source>
</reference>
<feature type="signal peptide" evidence="2">
    <location>
        <begin position="1"/>
        <end position="18"/>
    </location>
</feature>
<feature type="region of interest" description="Disordered" evidence="1">
    <location>
        <begin position="163"/>
        <end position="188"/>
    </location>
</feature>
<evidence type="ECO:0000259" key="3">
    <source>
        <dbReference type="Pfam" id="PF13511"/>
    </source>
</evidence>
<feature type="compositionally biased region" description="Pro residues" evidence="1">
    <location>
        <begin position="173"/>
        <end position="188"/>
    </location>
</feature>
<protein>
    <recommendedName>
        <fullName evidence="3">DUF4124 domain-containing protein</fullName>
    </recommendedName>
</protein>
<comment type="caution">
    <text evidence="4">The sequence shown here is derived from an EMBL/GenBank/DDBJ whole genome shotgun (WGS) entry which is preliminary data.</text>
</comment>
<proteinExistence type="predicted"/>
<evidence type="ECO:0000313" key="4">
    <source>
        <dbReference type="EMBL" id="SCW78110.1"/>
    </source>
</evidence>
<organism evidence="4 5">
    <name type="scientific">Pseudomonas peli</name>
    <dbReference type="NCBI Taxonomy" id="592361"/>
    <lineage>
        <taxon>Bacteria</taxon>
        <taxon>Pseudomonadati</taxon>
        <taxon>Pseudomonadota</taxon>
        <taxon>Gammaproteobacteria</taxon>
        <taxon>Pseudomonadales</taxon>
        <taxon>Pseudomonadaceae</taxon>
        <taxon>Pseudomonas</taxon>
    </lineage>
</organism>
<feature type="compositionally biased region" description="Polar residues" evidence="1">
    <location>
        <begin position="40"/>
        <end position="54"/>
    </location>
</feature>
<evidence type="ECO:0000313" key="5">
    <source>
        <dbReference type="Proteomes" id="UP000242418"/>
    </source>
</evidence>
<sequence>MRPLLICLLLGLALPASAQIYKYTDASGNTVFTDQPPEGQATQNVELPKTNSVSMPVPSQPTTTTTDPVDKAAPYSTLQLTGIPDDEAMRANNGTFSVGVDIQPRLASNHRLRLLLDGKPHGQPSNVPRLQISNADRGEHSLAVEVLSGEQSIQQSATATFTVQRVNTSSPALRPPPPPPKPKPKPAT</sequence>
<evidence type="ECO:0000256" key="2">
    <source>
        <dbReference type="SAM" id="SignalP"/>
    </source>
</evidence>
<feature type="chain" id="PRO_5044207927" description="DUF4124 domain-containing protein" evidence="2">
    <location>
        <begin position="19"/>
        <end position="188"/>
    </location>
</feature>
<keyword evidence="2" id="KW-0732">Signal</keyword>
<dbReference type="Pfam" id="PF13511">
    <property type="entry name" value="DUF4124"/>
    <property type="match status" value="1"/>
</dbReference>